<reference evidence="3" key="1">
    <citation type="journal article" date="2019" name="Int. J. Syst. Evol. Microbiol.">
        <title>The Global Catalogue of Microorganisms (GCM) 10K type strain sequencing project: providing services to taxonomists for standard genome sequencing and annotation.</title>
        <authorList>
            <consortium name="The Broad Institute Genomics Platform"/>
            <consortium name="The Broad Institute Genome Sequencing Center for Infectious Disease"/>
            <person name="Wu L."/>
            <person name="Ma J."/>
        </authorList>
    </citation>
    <scope>NUCLEOTIDE SEQUENCE [LARGE SCALE GENOMIC DNA]</scope>
    <source>
        <strain evidence="3">JCM 14303</strain>
    </source>
</reference>
<evidence type="ECO:0000313" key="3">
    <source>
        <dbReference type="Proteomes" id="UP001500363"/>
    </source>
</evidence>
<dbReference type="RefSeq" id="WP_344176205.1">
    <property type="nucleotide sequence ID" value="NZ_BAAANC010000002.1"/>
</dbReference>
<feature type="region of interest" description="Disordered" evidence="1">
    <location>
        <begin position="1"/>
        <end position="51"/>
    </location>
</feature>
<name>A0ABP4M0X7_9ACTN</name>
<sequence>MTTDPITPTGPGSDPDENPDLVDPGLDDPDVTTPPGENDPLSVPIPDDPPL</sequence>
<organism evidence="2 3">
    <name type="scientific">Kribbella lupini</name>
    <dbReference type="NCBI Taxonomy" id="291602"/>
    <lineage>
        <taxon>Bacteria</taxon>
        <taxon>Bacillati</taxon>
        <taxon>Actinomycetota</taxon>
        <taxon>Actinomycetes</taxon>
        <taxon>Propionibacteriales</taxon>
        <taxon>Kribbellaceae</taxon>
        <taxon>Kribbella</taxon>
    </lineage>
</organism>
<gene>
    <name evidence="2" type="ORF">GCM10009741_40690</name>
</gene>
<dbReference type="Proteomes" id="UP001500363">
    <property type="component" value="Unassembled WGS sequence"/>
</dbReference>
<proteinExistence type="predicted"/>
<dbReference type="EMBL" id="BAAANC010000002">
    <property type="protein sequence ID" value="GAA1534175.1"/>
    <property type="molecule type" value="Genomic_DNA"/>
</dbReference>
<evidence type="ECO:0008006" key="4">
    <source>
        <dbReference type="Google" id="ProtNLM"/>
    </source>
</evidence>
<comment type="caution">
    <text evidence="2">The sequence shown here is derived from an EMBL/GenBank/DDBJ whole genome shotgun (WGS) entry which is preliminary data.</text>
</comment>
<feature type="compositionally biased region" description="Acidic residues" evidence="1">
    <location>
        <begin position="14"/>
        <end position="30"/>
    </location>
</feature>
<evidence type="ECO:0000256" key="1">
    <source>
        <dbReference type="SAM" id="MobiDB-lite"/>
    </source>
</evidence>
<evidence type="ECO:0000313" key="2">
    <source>
        <dbReference type="EMBL" id="GAA1534175.1"/>
    </source>
</evidence>
<accession>A0ABP4M0X7</accession>
<protein>
    <recommendedName>
        <fullName evidence="4">Stereocilin</fullName>
    </recommendedName>
</protein>
<keyword evidence="3" id="KW-1185">Reference proteome</keyword>